<dbReference type="WBParaSite" id="jg7609">
    <property type="protein sequence ID" value="jg7609"/>
    <property type="gene ID" value="jg7609"/>
</dbReference>
<dbReference type="AlphaFoldDB" id="A0A915EPN2"/>
<reference evidence="2" key="1">
    <citation type="submission" date="2022-11" db="UniProtKB">
        <authorList>
            <consortium name="WormBaseParasite"/>
        </authorList>
    </citation>
    <scope>IDENTIFICATION</scope>
</reference>
<organism evidence="1 2">
    <name type="scientific">Ditylenchus dipsaci</name>
    <dbReference type="NCBI Taxonomy" id="166011"/>
    <lineage>
        <taxon>Eukaryota</taxon>
        <taxon>Metazoa</taxon>
        <taxon>Ecdysozoa</taxon>
        <taxon>Nematoda</taxon>
        <taxon>Chromadorea</taxon>
        <taxon>Rhabditida</taxon>
        <taxon>Tylenchina</taxon>
        <taxon>Tylenchomorpha</taxon>
        <taxon>Sphaerularioidea</taxon>
        <taxon>Anguinidae</taxon>
        <taxon>Anguininae</taxon>
        <taxon>Ditylenchus</taxon>
    </lineage>
</organism>
<accession>A0A915EPN2</accession>
<proteinExistence type="predicted"/>
<name>A0A915EPN2_9BILA</name>
<dbReference type="Proteomes" id="UP000887574">
    <property type="component" value="Unplaced"/>
</dbReference>
<sequence>MVDALSEALVTKQLNLGLASFLDQSWFRVGVIILLMMPHARINNKFNNHTITKGGHLRMVLGRNVPAVKSVFRDVKRSILELNTTDPDLFVDEHEMMESGHRFVARDLVHFSNAVIDVL</sequence>
<keyword evidence="1" id="KW-1185">Reference proteome</keyword>
<evidence type="ECO:0000313" key="2">
    <source>
        <dbReference type="WBParaSite" id="jg7609"/>
    </source>
</evidence>
<evidence type="ECO:0000313" key="1">
    <source>
        <dbReference type="Proteomes" id="UP000887574"/>
    </source>
</evidence>
<protein>
    <submittedName>
        <fullName evidence="2">Uncharacterized protein</fullName>
    </submittedName>
</protein>